<evidence type="ECO:0000313" key="1">
    <source>
        <dbReference type="EMBL" id="SEM58934.1"/>
    </source>
</evidence>
<reference evidence="1 2" key="1">
    <citation type="submission" date="2016-10" db="EMBL/GenBank/DDBJ databases">
        <authorList>
            <person name="de Groot N.N."/>
        </authorList>
    </citation>
    <scope>NUCLEOTIDE SEQUENCE [LARGE SCALE GENOMIC DNA]</scope>
    <source>
        <strain evidence="1 2">DSM 43357</strain>
    </source>
</reference>
<keyword evidence="2" id="KW-1185">Reference proteome</keyword>
<dbReference type="AlphaFoldDB" id="A0A1H7ZLX1"/>
<organism evidence="1 2">
    <name type="scientific">Nonomuraea pusilla</name>
    <dbReference type="NCBI Taxonomy" id="46177"/>
    <lineage>
        <taxon>Bacteria</taxon>
        <taxon>Bacillati</taxon>
        <taxon>Actinomycetota</taxon>
        <taxon>Actinomycetes</taxon>
        <taxon>Streptosporangiales</taxon>
        <taxon>Streptosporangiaceae</taxon>
        <taxon>Nonomuraea</taxon>
    </lineage>
</organism>
<sequence length="49" mass="4791">MIARATQGAHVIARAAQRAHVIVTAARPLLAGLLVVAAATACDSAGALA</sequence>
<protein>
    <submittedName>
        <fullName evidence="1">Uncharacterized protein</fullName>
    </submittedName>
</protein>
<dbReference type="STRING" id="46177.SAMN05660976_05511"/>
<proteinExistence type="predicted"/>
<gene>
    <name evidence="1" type="ORF">SAMN05660976_05511</name>
</gene>
<name>A0A1H7ZLX1_9ACTN</name>
<evidence type="ECO:0000313" key="2">
    <source>
        <dbReference type="Proteomes" id="UP000198953"/>
    </source>
</evidence>
<dbReference type="Proteomes" id="UP000198953">
    <property type="component" value="Unassembled WGS sequence"/>
</dbReference>
<dbReference type="EMBL" id="FOBF01000015">
    <property type="protein sequence ID" value="SEM58934.1"/>
    <property type="molecule type" value="Genomic_DNA"/>
</dbReference>
<accession>A0A1H7ZLX1</accession>